<organism evidence="2 3">
    <name type="scientific">Mucilaginibacter oryzae</name>
    <dbReference type="NCBI Taxonomy" id="468058"/>
    <lineage>
        <taxon>Bacteria</taxon>
        <taxon>Pseudomonadati</taxon>
        <taxon>Bacteroidota</taxon>
        <taxon>Sphingobacteriia</taxon>
        <taxon>Sphingobacteriales</taxon>
        <taxon>Sphingobacteriaceae</taxon>
        <taxon>Mucilaginibacter</taxon>
    </lineage>
</organism>
<feature type="transmembrane region" description="Helical" evidence="1">
    <location>
        <begin position="20"/>
        <end position="38"/>
    </location>
</feature>
<dbReference type="EMBL" id="QGHA01000007">
    <property type="protein sequence ID" value="PWK75990.1"/>
    <property type="molecule type" value="Genomic_DNA"/>
</dbReference>
<dbReference type="Proteomes" id="UP000245678">
    <property type="component" value="Unassembled WGS sequence"/>
</dbReference>
<reference evidence="2 3" key="1">
    <citation type="submission" date="2018-05" db="EMBL/GenBank/DDBJ databases">
        <title>Genomic Encyclopedia of Archaeal and Bacterial Type Strains, Phase II (KMG-II): from individual species to whole genera.</title>
        <authorList>
            <person name="Goeker M."/>
        </authorList>
    </citation>
    <scope>NUCLEOTIDE SEQUENCE [LARGE SCALE GENOMIC DNA]</scope>
    <source>
        <strain evidence="2 3">DSM 19975</strain>
    </source>
</reference>
<keyword evidence="1" id="KW-0472">Membrane</keyword>
<proteinExistence type="predicted"/>
<comment type="caution">
    <text evidence="2">The sequence shown here is derived from an EMBL/GenBank/DDBJ whole genome shotgun (WGS) entry which is preliminary data.</text>
</comment>
<evidence type="ECO:0000313" key="3">
    <source>
        <dbReference type="Proteomes" id="UP000245678"/>
    </source>
</evidence>
<gene>
    <name evidence="2" type="ORF">LX99_03724</name>
</gene>
<protein>
    <submittedName>
        <fullName evidence="2">Uncharacterized protein</fullName>
    </submittedName>
</protein>
<evidence type="ECO:0000313" key="2">
    <source>
        <dbReference type="EMBL" id="PWK75990.1"/>
    </source>
</evidence>
<sequence length="128" mass="15110">MEKRCLLNFSKSIVFSRSLFRSAIYLFLLVILFAGCKVQRQTRFTSDKLIPGMNKNEVLEIYGKPYKESSDKDGNGNRQEAWYYKEQLYVGKWYEVNHVLHFENDKFKSLEQGKESPLFKDTVVTINH</sequence>
<evidence type="ECO:0000256" key="1">
    <source>
        <dbReference type="SAM" id="Phobius"/>
    </source>
</evidence>
<accession>A0A316H7J5</accession>
<keyword evidence="1" id="KW-1133">Transmembrane helix</keyword>
<keyword evidence="3" id="KW-1185">Reference proteome</keyword>
<dbReference type="RefSeq" id="WP_109609193.1">
    <property type="nucleotide sequence ID" value="NZ_QGHA01000007.1"/>
</dbReference>
<name>A0A316H7J5_9SPHI</name>
<keyword evidence="1" id="KW-0812">Transmembrane</keyword>
<dbReference type="AlphaFoldDB" id="A0A316H7J5"/>